<dbReference type="InterPro" id="IPR050545">
    <property type="entry name" value="Mycobact_MmpL"/>
</dbReference>
<evidence type="ECO:0000256" key="1">
    <source>
        <dbReference type="ARBA" id="ARBA00004651"/>
    </source>
</evidence>
<feature type="transmembrane region" description="Helical" evidence="7">
    <location>
        <begin position="25"/>
        <end position="51"/>
    </location>
</feature>
<comment type="subcellular location">
    <subcellularLocation>
        <location evidence="1">Cell membrane</location>
        <topology evidence="1">Multi-pass membrane protein</topology>
    </subcellularLocation>
</comment>
<feature type="transmembrane region" description="Helical" evidence="7">
    <location>
        <begin position="620"/>
        <end position="643"/>
    </location>
</feature>
<proteinExistence type="inferred from homology"/>
<dbReference type="Pfam" id="PF03176">
    <property type="entry name" value="MMPL"/>
    <property type="match status" value="2"/>
</dbReference>
<feature type="transmembrane region" description="Helical" evidence="7">
    <location>
        <begin position="664"/>
        <end position="683"/>
    </location>
</feature>
<evidence type="ECO:0000256" key="5">
    <source>
        <dbReference type="ARBA" id="ARBA00022989"/>
    </source>
</evidence>
<feature type="transmembrane region" description="Helical" evidence="7">
    <location>
        <begin position="318"/>
        <end position="344"/>
    </location>
</feature>
<feature type="transmembrane region" description="Helical" evidence="7">
    <location>
        <begin position="215"/>
        <end position="238"/>
    </location>
</feature>
<dbReference type="RefSeq" id="WP_114433561.1">
    <property type="nucleotide sequence ID" value="NZ_QEIN01000288.1"/>
</dbReference>
<accession>A0A368SZ59</accession>
<feature type="transmembrane region" description="Helical" evidence="7">
    <location>
        <begin position="189"/>
        <end position="208"/>
    </location>
</feature>
<comment type="similarity">
    <text evidence="2">Belongs to the resistance-nodulation-cell division (RND) (TC 2.A.6) family. MmpL subfamily.</text>
</comment>
<evidence type="ECO:0000313" key="10">
    <source>
        <dbReference type="Proteomes" id="UP000253318"/>
    </source>
</evidence>
<feature type="transmembrane region" description="Helical" evidence="7">
    <location>
        <begin position="293"/>
        <end position="312"/>
    </location>
</feature>
<feature type="domain" description="SSD" evidence="8">
    <location>
        <begin position="550"/>
        <end position="718"/>
    </location>
</feature>
<dbReference type="PANTHER" id="PTHR33406">
    <property type="entry name" value="MEMBRANE PROTEIN MJ1562-RELATED"/>
    <property type="match status" value="1"/>
</dbReference>
<dbReference type="PANTHER" id="PTHR33406:SF11">
    <property type="entry name" value="MEMBRANE PROTEIN SCO6666-RELATED"/>
    <property type="match status" value="1"/>
</dbReference>
<comment type="caution">
    <text evidence="9">The sequence shown here is derived from an EMBL/GenBank/DDBJ whole genome shotgun (WGS) entry which is preliminary data.</text>
</comment>
<sequence length="756" mass="78894">MPFTAPEPPDPALARLGRFLARRRVGVLVAGLLTALVAGLVGAPTVGALVLSRFEAPGSESHRAATALREEFGTGSPNLLLLLTVRDGTVDDPAIAAAGRELTAELAGADGVAEAYSYWTRDASPVLRSEDGTQAVLLARLPGDADTVRREVLPELGPDFTRDTAAYTVRVGGGEQVFLEASGQAAADFLRAEAIIFPMVFLLLLVVLRNAVLAVLPLLVGLFTIAGTLAVLRGVTLFAEISTFALNITLVMGIALAVDYCLFLIFRFREELAAGRTVPDAVAATVRTAGRTVLFSGGTVVASLSVLFALPFDFLRSFAYAGIAVVLLAVAGSVLLLPAALALLGPRASRRLFGARRASGAGAAVDPGSALWSRTARRVMRRPLAYGAAAVVVLAVLGSPVFSLRFGLPDDRVLPESAPSRQVQQDIRDGFTAEQSDALLVVAPDAGPAAADRAALASYAAELSRIDGVAQVDGAAGSFAGGELVTVPAASAERFAGDGATWLSVVPTVERLETDPFGLVAEVRGLAAPFDVEVGGYPADLVDYRDSLVDRLPLLLLLVLAVTFVILFLLTGSVVVPLKATVLNLLSLSVMFGALVWVFQLGNLSGLLGFTATGSLESSIPILMFCVGYGLSMDYEVFMLARVKEEYDRTGDTATAVAEGLRRSGPLITAAGAILALSFAAYATSEVVFLKMLGVGLALAVLVDATLIRAILVPAIMRLAGDLNWWAPAPLRRLHARVGISESDEAPRSAAPARTG</sequence>
<dbReference type="AlphaFoldDB" id="A0A368SZ59"/>
<dbReference type="Gene3D" id="1.20.1640.10">
    <property type="entry name" value="Multidrug efflux transporter AcrB transmembrane domain"/>
    <property type="match status" value="2"/>
</dbReference>
<evidence type="ECO:0000256" key="3">
    <source>
        <dbReference type="ARBA" id="ARBA00022475"/>
    </source>
</evidence>
<dbReference type="PROSITE" id="PS50156">
    <property type="entry name" value="SSD"/>
    <property type="match status" value="1"/>
</dbReference>
<evidence type="ECO:0000256" key="7">
    <source>
        <dbReference type="SAM" id="Phobius"/>
    </source>
</evidence>
<evidence type="ECO:0000259" key="8">
    <source>
        <dbReference type="PROSITE" id="PS50156"/>
    </source>
</evidence>
<evidence type="ECO:0000313" key="9">
    <source>
        <dbReference type="EMBL" id="RCV50326.1"/>
    </source>
</evidence>
<dbReference type="EMBL" id="QEIN01000288">
    <property type="protein sequence ID" value="RCV50326.1"/>
    <property type="molecule type" value="Genomic_DNA"/>
</dbReference>
<dbReference type="OrthoDB" id="7051771at2"/>
<feature type="transmembrane region" description="Helical" evidence="7">
    <location>
        <begin position="689"/>
        <end position="712"/>
    </location>
</feature>
<organism evidence="9 10">
    <name type="scientific">Marinitenerispora sediminis</name>
    <dbReference type="NCBI Taxonomy" id="1931232"/>
    <lineage>
        <taxon>Bacteria</taxon>
        <taxon>Bacillati</taxon>
        <taxon>Actinomycetota</taxon>
        <taxon>Actinomycetes</taxon>
        <taxon>Streptosporangiales</taxon>
        <taxon>Nocardiopsidaceae</taxon>
        <taxon>Marinitenerispora</taxon>
    </lineage>
</organism>
<feature type="transmembrane region" description="Helical" evidence="7">
    <location>
        <begin position="384"/>
        <end position="404"/>
    </location>
</feature>
<dbReference type="SUPFAM" id="SSF82866">
    <property type="entry name" value="Multidrug efflux transporter AcrB transmembrane domain"/>
    <property type="match status" value="2"/>
</dbReference>
<dbReference type="GO" id="GO:0005886">
    <property type="term" value="C:plasma membrane"/>
    <property type="evidence" value="ECO:0007669"/>
    <property type="project" value="UniProtKB-SubCell"/>
</dbReference>
<feature type="transmembrane region" description="Helical" evidence="7">
    <location>
        <begin position="552"/>
        <end position="570"/>
    </location>
</feature>
<keyword evidence="3" id="KW-1003">Cell membrane</keyword>
<feature type="transmembrane region" description="Helical" evidence="7">
    <location>
        <begin position="582"/>
        <end position="600"/>
    </location>
</feature>
<keyword evidence="4 7" id="KW-0812">Transmembrane</keyword>
<reference evidence="9 10" key="1">
    <citation type="submission" date="2018-04" db="EMBL/GenBank/DDBJ databases">
        <title>Novel actinobacteria from marine sediment.</title>
        <authorList>
            <person name="Ng Z.Y."/>
            <person name="Tan G.Y.A."/>
        </authorList>
    </citation>
    <scope>NUCLEOTIDE SEQUENCE [LARGE SCALE GENOMIC DNA]</scope>
    <source>
        <strain evidence="9 10">TPS81</strain>
    </source>
</reference>
<keyword evidence="6 7" id="KW-0472">Membrane</keyword>
<evidence type="ECO:0000256" key="2">
    <source>
        <dbReference type="ARBA" id="ARBA00010157"/>
    </source>
</evidence>
<dbReference type="Proteomes" id="UP000253318">
    <property type="component" value="Unassembled WGS sequence"/>
</dbReference>
<name>A0A368SZ59_9ACTN</name>
<keyword evidence="10" id="KW-1185">Reference proteome</keyword>
<keyword evidence="5 7" id="KW-1133">Transmembrane helix</keyword>
<dbReference type="InterPro" id="IPR000731">
    <property type="entry name" value="SSD"/>
</dbReference>
<feature type="transmembrane region" description="Helical" evidence="7">
    <location>
        <begin position="244"/>
        <end position="266"/>
    </location>
</feature>
<protein>
    <submittedName>
        <fullName evidence="9">RND transporter</fullName>
    </submittedName>
</protein>
<evidence type="ECO:0000256" key="6">
    <source>
        <dbReference type="ARBA" id="ARBA00023136"/>
    </source>
</evidence>
<gene>
    <name evidence="9" type="ORF">DEF24_24345</name>
</gene>
<dbReference type="InterPro" id="IPR004869">
    <property type="entry name" value="MMPL_dom"/>
</dbReference>
<evidence type="ECO:0000256" key="4">
    <source>
        <dbReference type="ARBA" id="ARBA00022692"/>
    </source>
</evidence>